<dbReference type="InterPro" id="IPR036249">
    <property type="entry name" value="Thioredoxin-like_sf"/>
</dbReference>
<name>A0A9D4T3T9_RHISA</name>
<comment type="caution">
    <text evidence="11">The sequence shown here is derived from an EMBL/GenBank/DDBJ whole genome shotgun (WGS) entry which is preliminary data.</text>
</comment>
<evidence type="ECO:0000256" key="1">
    <source>
        <dbReference type="ARBA" id="ARBA00001622"/>
    </source>
</evidence>
<dbReference type="SFLD" id="SFLDS00019">
    <property type="entry name" value="Glutathione_Transferase_(cytos"/>
    <property type="match status" value="1"/>
</dbReference>
<organism evidence="11 12">
    <name type="scientific">Rhipicephalus sanguineus</name>
    <name type="common">Brown dog tick</name>
    <name type="synonym">Ixodes sanguineus</name>
    <dbReference type="NCBI Taxonomy" id="34632"/>
    <lineage>
        <taxon>Eukaryota</taxon>
        <taxon>Metazoa</taxon>
        <taxon>Ecdysozoa</taxon>
        <taxon>Arthropoda</taxon>
        <taxon>Chelicerata</taxon>
        <taxon>Arachnida</taxon>
        <taxon>Acari</taxon>
        <taxon>Parasitiformes</taxon>
        <taxon>Ixodida</taxon>
        <taxon>Ixodoidea</taxon>
        <taxon>Ixodidae</taxon>
        <taxon>Rhipicephalinae</taxon>
        <taxon>Rhipicephalus</taxon>
        <taxon>Rhipicephalus</taxon>
    </lineage>
</organism>
<reference evidence="11" key="1">
    <citation type="journal article" date="2020" name="Cell">
        <title>Large-Scale Comparative Analyses of Tick Genomes Elucidate Their Genetic Diversity and Vector Capacities.</title>
        <authorList>
            <consortium name="Tick Genome and Microbiome Consortium (TIGMIC)"/>
            <person name="Jia N."/>
            <person name="Wang J."/>
            <person name="Shi W."/>
            <person name="Du L."/>
            <person name="Sun Y."/>
            <person name="Zhan W."/>
            <person name="Jiang J.F."/>
            <person name="Wang Q."/>
            <person name="Zhang B."/>
            <person name="Ji P."/>
            <person name="Bell-Sakyi L."/>
            <person name="Cui X.M."/>
            <person name="Yuan T.T."/>
            <person name="Jiang B.G."/>
            <person name="Yang W.F."/>
            <person name="Lam T.T."/>
            <person name="Chang Q.C."/>
            <person name="Ding S.J."/>
            <person name="Wang X.J."/>
            <person name="Zhu J.G."/>
            <person name="Ruan X.D."/>
            <person name="Zhao L."/>
            <person name="Wei J.T."/>
            <person name="Ye R.Z."/>
            <person name="Que T.C."/>
            <person name="Du C.H."/>
            <person name="Zhou Y.H."/>
            <person name="Cheng J.X."/>
            <person name="Dai P.F."/>
            <person name="Guo W.B."/>
            <person name="Han X.H."/>
            <person name="Huang E.J."/>
            <person name="Li L.F."/>
            <person name="Wei W."/>
            <person name="Gao Y.C."/>
            <person name="Liu J.Z."/>
            <person name="Shao H.Z."/>
            <person name="Wang X."/>
            <person name="Wang C.C."/>
            <person name="Yang T.C."/>
            <person name="Huo Q.B."/>
            <person name="Li W."/>
            <person name="Chen H.Y."/>
            <person name="Chen S.E."/>
            <person name="Zhou L.G."/>
            <person name="Ni X.B."/>
            <person name="Tian J.H."/>
            <person name="Sheng Y."/>
            <person name="Liu T."/>
            <person name="Pan Y.S."/>
            <person name="Xia L.Y."/>
            <person name="Li J."/>
            <person name="Zhao F."/>
            <person name="Cao W.C."/>
        </authorList>
    </citation>
    <scope>NUCLEOTIDE SEQUENCE</scope>
    <source>
        <strain evidence="11">Rsan-2018</strain>
    </source>
</reference>
<dbReference type="PANTHER" id="PTHR42673">
    <property type="entry name" value="MALEYLACETOACETATE ISOMERASE"/>
    <property type="match status" value="1"/>
</dbReference>
<dbReference type="Pfam" id="PF13417">
    <property type="entry name" value="GST_N_3"/>
    <property type="match status" value="1"/>
</dbReference>
<evidence type="ECO:0000256" key="2">
    <source>
        <dbReference type="ARBA" id="ARBA00001955"/>
    </source>
</evidence>
<comment type="cofactor">
    <cofactor evidence="2">
        <name>glutathione</name>
        <dbReference type="ChEBI" id="CHEBI:57925"/>
    </cofactor>
</comment>
<dbReference type="AlphaFoldDB" id="A0A9D4T3T9"/>
<dbReference type="InterPro" id="IPR004045">
    <property type="entry name" value="Glutathione_S-Trfase_N"/>
</dbReference>
<keyword evidence="12" id="KW-1185">Reference proteome</keyword>
<dbReference type="SFLD" id="SFLDG00358">
    <property type="entry name" value="Main_(cytGST)"/>
    <property type="match status" value="1"/>
</dbReference>
<feature type="domain" description="GST C-terminal" evidence="10">
    <location>
        <begin position="133"/>
        <end position="253"/>
    </location>
</feature>
<proteinExistence type="inferred from homology"/>
<evidence type="ECO:0000256" key="5">
    <source>
        <dbReference type="ARBA" id="ARBA00013199"/>
    </source>
</evidence>
<dbReference type="InterPro" id="IPR034330">
    <property type="entry name" value="GST_Zeta_C"/>
</dbReference>
<dbReference type="VEuPathDB" id="VectorBase:RSAN_032195"/>
<dbReference type="GO" id="GO:0006559">
    <property type="term" value="P:L-phenylalanine catabolic process"/>
    <property type="evidence" value="ECO:0007669"/>
    <property type="project" value="UniProtKB-KW"/>
</dbReference>
<dbReference type="InterPro" id="IPR010987">
    <property type="entry name" value="Glutathione-S-Trfase_C-like"/>
</dbReference>
<reference evidence="11" key="2">
    <citation type="submission" date="2021-09" db="EMBL/GenBank/DDBJ databases">
        <authorList>
            <person name="Jia N."/>
            <person name="Wang J."/>
            <person name="Shi W."/>
            <person name="Du L."/>
            <person name="Sun Y."/>
            <person name="Zhan W."/>
            <person name="Jiang J."/>
            <person name="Wang Q."/>
            <person name="Zhang B."/>
            <person name="Ji P."/>
            <person name="Sakyi L.B."/>
            <person name="Cui X."/>
            <person name="Yuan T."/>
            <person name="Jiang B."/>
            <person name="Yang W."/>
            <person name="Lam T.T.-Y."/>
            <person name="Chang Q."/>
            <person name="Ding S."/>
            <person name="Wang X."/>
            <person name="Zhu J."/>
            <person name="Ruan X."/>
            <person name="Zhao L."/>
            <person name="Wei J."/>
            <person name="Que T."/>
            <person name="Du C."/>
            <person name="Cheng J."/>
            <person name="Dai P."/>
            <person name="Han X."/>
            <person name="Huang E."/>
            <person name="Gao Y."/>
            <person name="Liu J."/>
            <person name="Shao H."/>
            <person name="Ye R."/>
            <person name="Li L."/>
            <person name="Wei W."/>
            <person name="Wang X."/>
            <person name="Wang C."/>
            <person name="Huo Q."/>
            <person name="Li W."/>
            <person name="Guo W."/>
            <person name="Chen H."/>
            <person name="Chen S."/>
            <person name="Zhou L."/>
            <person name="Zhou L."/>
            <person name="Ni X."/>
            <person name="Tian J."/>
            <person name="Zhou Y."/>
            <person name="Sheng Y."/>
            <person name="Liu T."/>
            <person name="Pan Y."/>
            <person name="Xia L."/>
            <person name="Li J."/>
            <person name="Zhao F."/>
            <person name="Cao W."/>
        </authorList>
    </citation>
    <scope>NUCLEOTIDE SEQUENCE</scope>
    <source>
        <strain evidence="11">Rsan-2018</strain>
        <tissue evidence="11">Larvae</tissue>
    </source>
</reference>
<evidence type="ECO:0000256" key="4">
    <source>
        <dbReference type="ARBA" id="ARBA00010007"/>
    </source>
</evidence>
<comment type="catalytic activity">
    <reaction evidence="1">
        <text>4-maleylacetoacetate = 4-fumarylacetoacetate</text>
        <dbReference type="Rhea" id="RHEA:14817"/>
        <dbReference type="ChEBI" id="CHEBI:17105"/>
        <dbReference type="ChEBI" id="CHEBI:18034"/>
        <dbReference type="EC" id="5.2.1.2"/>
    </reaction>
</comment>
<dbReference type="PROSITE" id="PS50404">
    <property type="entry name" value="GST_NTER"/>
    <property type="match status" value="1"/>
</dbReference>
<evidence type="ECO:0000256" key="6">
    <source>
        <dbReference type="ARBA" id="ARBA00022878"/>
    </source>
</evidence>
<dbReference type="Gene3D" id="1.20.1050.10">
    <property type="match status" value="1"/>
</dbReference>
<evidence type="ECO:0000259" key="10">
    <source>
        <dbReference type="PROSITE" id="PS50405"/>
    </source>
</evidence>
<protein>
    <recommendedName>
        <fullName evidence="5">maleylacetoacetate isomerase</fullName>
        <ecNumber evidence="5">5.2.1.2</ecNumber>
    </recommendedName>
</protein>
<dbReference type="NCBIfam" id="TIGR01262">
    <property type="entry name" value="maiA"/>
    <property type="match status" value="1"/>
</dbReference>
<dbReference type="GO" id="GO:0004364">
    <property type="term" value="F:glutathione transferase activity"/>
    <property type="evidence" value="ECO:0007669"/>
    <property type="project" value="TreeGrafter"/>
</dbReference>
<evidence type="ECO:0000313" key="12">
    <source>
        <dbReference type="Proteomes" id="UP000821837"/>
    </source>
</evidence>
<sequence length="259" mass="29098">MCSSGHDGVRFAKATTRRPHAPGKKKRWREVKIMNSAAEAPADRFHVCYGQRYEEWRVKSGSLALAWKNIDYEYKAVNLIKDGGEQHSAEYMKVNPMEQVPALVHNGETFTQSLAIIEYLEEKYPEPRLLPKDPAQRAKVRAIAEIIASGIQPLQNLNVLQRLDESKRSEWAVHFITKGFKALEATVSKTAGKYCVGDEVTIADACLVPQVYNANRFKIDMSQFPTLSRVSSALESLPAFKAAHPSRQPDTPSELREAN</sequence>
<feature type="region of interest" description="Disordered" evidence="8">
    <location>
        <begin position="1"/>
        <end position="25"/>
    </location>
</feature>
<dbReference type="SUPFAM" id="SSF52833">
    <property type="entry name" value="Thioredoxin-like"/>
    <property type="match status" value="1"/>
</dbReference>
<evidence type="ECO:0000256" key="8">
    <source>
        <dbReference type="SAM" id="MobiDB-lite"/>
    </source>
</evidence>
<dbReference type="GO" id="GO:0005739">
    <property type="term" value="C:mitochondrion"/>
    <property type="evidence" value="ECO:0007669"/>
    <property type="project" value="TreeGrafter"/>
</dbReference>
<feature type="domain" description="GST N-terminal" evidence="9">
    <location>
        <begin position="45"/>
        <end position="128"/>
    </location>
</feature>
<evidence type="ECO:0000256" key="7">
    <source>
        <dbReference type="ARBA" id="ARBA00023232"/>
    </source>
</evidence>
<dbReference type="InterPro" id="IPR036282">
    <property type="entry name" value="Glutathione-S-Trfase_C_sf"/>
</dbReference>
<dbReference type="EMBL" id="JABSTV010001247">
    <property type="protein sequence ID" value="KAH7972542.1"/>
    <property type="molecule type" value="Genomic_DNA"/>
</dbReference>
<keyword evidence="7" id="KW-0585">Phenylalanine catabolism</keyword>
<dbReference type="SUPFAM" id="SSF47616">
    <property type="entry name" value="GST C-terminal domain-like"/>
    <property type="match status" value="1"/>
</dbReference>
<dbReference type="InterPro" id="IPR004046">
    <property type="entry name" value="GST_C"/>
</dbReference>
<dbReference type="Gene3D" id="3.40.30.10">
    <property type="entry name" value="Glutaredoxin"/>
    <property type="match status" value="1"/>
</dbReference>
<dbReference type="GO" id="GO:0006572">
    <property type="term" value="P:L-tyrosine catabolic process"/>
    <property type="evidence" value="ECO:0007669"/>
    <property type="project" value="UniProtKB-KW"/>
</dbReference>
<dbReference type="EC" id="5.2.1.2" evidence="5"/>
<dbReference type="CDD" id="cd03191">
    <property type="entry name" value="GST_C_Zeta"/>
    <property type="match status" value="1"/>
</dbReference>
<dbReference type="GO" id="GO:0016034">
    <property type="term" value="F:maleylacetoacetate isomerase activity"/>
    <property type="evidence" value="ECO:0007669"/>
    <property type="project" value="UniProtKB-EC"/>
</dbReference>
<dbReference type="PANTHER" id="PTHR42673:SF4">
    <property type="entry name" value="MALEYLACETOACETATE ISOMERASE"/>
    <property type="match status" value="1"/>
</dbReference>
<comment type="similarity">
    <text evidence="4">Belongs to the GST superfamily. Zeta family.</text>
</comment>
<accession>A0A9D4T3T9</accession>
<gene>
    <name evidence="11" type="ORF">HPB52_013276</name>
</gene>
<dbReference type="InterPro" id="IPR005955">
    <property type="entry name" value="GST_Zeta"/>
</dbReference>
<evidence type="ECO:0000259" key="9">
    <source>
        <dbReference type="PROSITE" id="PS50404"/>
    </source>
</evidence>
<dbReference type="FunFam" id="1.20.1050.10:FF:000010">
    <property type="entry name" value="Maleylacetoacetate isomerase isoform 1"/>
    <property type="match status" value="1"/>
</dbReference>
<keyword evidence="6" id="KW-0828">Tyrosine catabolism</keyword>
<evidence type="ECO:0000313" key="11">
    <source>
        <dbReference type="EMBL" id="KAH7972542.1"/>
    </source>
</evidence>
<dbReference type="InterPro" id="IPR040079">
    <property type="entry name" value="Glutathione_S-Trfase"/>
</dbReference>
<dbReference type="GO" id="GO:0006749">
    <property type="term" value="P:glutathione metabolic process"/>
    <property type="evidence" value="ECO:0007669"/>
    <property type="project" value="TreeGrafter"/>
</dbReference>
<evidence type="ECO:0000256" key="3">
    <source>
        <dbReference type="ARBA" id="ARBA00004671"/>
    </source>
</evidence>
<dbReference type="Proteomes" id="UP000821837">
    <property type="component" value="Chromosome 11"/>
</dbReference>
<dbReference type="PROSITE" id="PS50405">
    <property type="entry name" value="GST_CTER"/>
    <property type="match status" value="1"/>
</dbReference>
<comment type="pathway">
    <text evidence="3">Amino-acid degradation; L-phenylalanine degradation; acetoacetate and fumarate from L-phenylalanine: step 5/6.</text>
</comment>
<feature type="compositionally biased region" description="Basic residues" evidence="8">
    <location>
        <begin position="15"/>
        <end position="25"/>
    </location>
</feature>
<dbReference type="Pfam" id="PF14497">
    <property type="entry name" value="GST_C_3"/>
    <property type="match status" value="1"/>
</dbReference>